<organism evidence="1 2">
    <name type="scientific">Phtheirospermum japonicum</name>
    <dbReference type="NCBI Taxonomy" id="374723"/>
    <lineage>
        <taxon>Eukaryota</taxon>
        <taxon>Viridiplantae</taxon>
        <taxon>Streptophyta</taxon>
        <taxon>Embryophyta</taxon>
        <taxon>Tracheophyta</taxon>
        <taxon>Spermatophyta</taxon>
        <taxon>Magnoliopsida</taxon>
        <taxon>eudicotyledons</taxon>
        <taxon>Gunneridae</taxon>
        <taxon>Pentapetalae</taxon>
        <taxon>asterids</taxon>
        <taxon>lamiids</taxon>
        <taxon>Lamiales</taxon>
        <taxon>Orobanchaceae</taxon>
        <taxon>Orobanchaceae incertae sedis</taxon>
        <taxon>Phtheirospermum</taxon>
    </lineage>
</organism>
<evidence type="ECO:0000313" key="1">
    <source>
        <dbReference type="EMBL" id="GFP98372.1"/>
    </source>
</evidence>
<sequence length="138" mass="15371">MDNNSFPFSPFLEDDNIPISGCPDFTIWDVGVNQISYPTGSPQNVGGFDFRDDQKVEPCSVGVEVLISGDFMPALPVSRILQLLLEEGLVVVYCNWTKCDGSLHYLIQSEVLDYPSVSLPMLQRKLNGMINNLIDINK</sequence>
<keyword evidence="2" id="KW-1185">Reference proteome</keyword>
<accession>A0A830CJD7</accession>
<dbReference type="EMBL" id="BMAC01000525">
    <property type="protein sequence ID" value="GFP98372.1"/>
    <property type="molecule type" value="Genomic_DNA"/>
</dbReference>
<name>A0A830CJD7_9LAMI</name>
<dbReference type="OrthoDB" id="907966at2759"/>
<protein>
    <submittedName>
        <fullName evidence="1">Uncharacterized protein</fullName>
    </submittedName>
</protein>
<comment type="caution">
    <text evidence="1">The sequence shown here is derived from an EMBL/GenBank/DDBJ whole genome shotgun (WGS) entry which is preliminary data.</text>
</comment>
<dbReference type="AlphaFoldDB" id="A0A830CJD7"/>
<reference evidence="1" key="1">
    <citation type="submission" date="2020-07" db="EMBL/GenBank/DDBJ databases">
        <title>Ethylene signaling mediates host invasion by parasitic plants.</title>
        <authorList>
            <person name="Yoshida S."/>
        </authorList>
    </citation>
    <scope>NUCLEOTIDE SEQUENCE</scope>
    <source>
        <strain evidence="1">Okayama</strain>
    </source>
</reference>
<dbReference type="Proteomes" id="UP000653305">
    <property type="component" value="Unassembled WGS sequence"/>
</dbReference>
<evidence type="ECO:0000313" key="2">
    <source>
        <dbReference type="Proteomes" id="UP000653305"/>
    </source>
</evidence>
<proteinExistence type="predicted"/>
<gene>
    <name evidence="1" type="ORF">PHJA_001981100</name>
</gene>